<evidence type="ECO:0000256" key="4">
    <source>
        <dbReference type="SAM" id="MobiDB-lite"/>
    </source>
</evidence>
<dbReference type="RefSeq" id="WP_185111274.1">
    <property type="nucleotide sequence ID" value="NZ_JACHMI010000001.1"/>
</dbReference>
<name>A0A7X0U697_9ACTN</name>
<dbReference type="SUPFAM" id="SSF46785">
    <property type="entry name" value="Winged helix' DNA-binding domain"/>
    <property type="match status" value="1"/>
</dbReference>
<accession>A0A7X0U697</accession>
<comment type="caution">
    <text evidence="6">The sequence shown here is derived from an EMBL/GenBank/DDBJ whole genome shotgun (WGS) entry which is preliminary data.</text>
</comment>
<dbReference type="PANTHER" id="PTHR43132">
    <property type="entry name" value="ARSENICAL RESISTANCE OPERON REPRESSOR ARSR-RELATED"/>
    <property type="match status" value="1"/>
</dbReference>
<evidence type="ECO:0000256" key="3">
    <source>
        <dbReference type="ARBA" id="ARBA00023163"/>
    </source>
</evidence>
<protein>
    <submittedName>
        <fullName evidence="6">DNA-binding transcriptional ArsR family regulator</fullName>
    </submittedName>
</protein>
<dbReference type="GO" id="GO:0003677">
    <property type="term" value="F:DNA binding"/>
    <property type="evidence" value="ECO:0007669"/>
    <property type="project" value="UniProtKB-KW"/>
</dbReference>
<dbReference type="InterPro" id="IPR051011">
    <property type="entry name" value="Metal_resp_trans_reg"/>
</dbReference>
<dbReference type="EMBL" id="JACHMI010000001">
    <property type="protein sequence ID" value="MBB6556847.1"/>
    <property type="molecule type" value="Genomic_DNA"/>
</dbReference>
<evidence type="ECO:0000313" key="6">
    <source>
        <dbReference type="EMBL" id="MBB6556847.1"/>
    </source>
</evidence>
<gene>
    <name evidence="6" type="ORF">HD593_011642</name>
</gene>
<dbReference type="InterPro" id="IPR036388">
    <property type="entry name" value="WH-like_DNA-bd_sf"/>
</dbReference>
<dbReference type="InterPro" id="IPR001845">
    <property type="entry name" value="HTH_ArsR_DNA-bd_dom"/>
</dbReference>
<reference evidence="6 7" key="1">
    <citation type="submission" date="2020-08" db="EMBL/GenBank/DDBJ databases">
        <title>Sequencing the genomes of 1000 actinobacteria strains.</title>
        <authorList>
            <person name="Klenk H.-P."/>
        </authorList>
    </citation>
    <scope>NUCLEOTIDE SEQUENCE [LARGE SCALE GENOMIC DNA]</scope>
    <source>
        <strain evidence="6 7">DSM 43768</strain>
    </source>
</reference>
<dbReference type="Proteomes" id="UP000565579">
    <property type="component" value="Unassembled WGS sequence"/>
</dbReference>
<dbReference type="SMART" id="SM00418">
    <property type="entry name" value="HTH_ARSR"/>
    <property type="match status" value="1"/>
</dbReference>
<organism evidence="6 7">
    <name type="scientific">Nonomuraea rubra</name>
    <dbReference type="NCBI Taxonomy" id="46180"/>
    <lineage>
        <taxon>Bacteria</taxon>
        <taxon>Bacillati</taxon>
        <taxon>Actinomycetota</taxon>
        <taxon>Actinomycetes</taxon>
        <taxon>Streptosporangiales</taxon>
        <taxon>Streptosporangiaceae</taxon>
        <taxon>Nonomuraea</taxon>
    </lineage>
</organism>
<feature type="domain" description="HTH arsR-type" evidence="5">
    <location>
        <begin position="246"/>
        <end position="321"/>
    </location>
</feature>
<evidence type="ECO:0000313" key="7">
    <source>
        <dbReference type="Proteomes" id="UP000565579"/>
    </source>
</evidence>
<dbReference type="GO" id="GO:0003700">
    <property type="term" value="F:DNA-binding transcription factor activity"/>
    <property type="evidence" value="ECO:0007669"/>
    <property type="project" value="InterPro"/>
</dbReference>
<feature type="region of interest" description="Disordered" evidence="4">
    <location>
        <begin position="329"/>
        <end position="367"/>
    </location>
</feature>
<keyword evidence="3" id="KW-0804">Transcription</keyword>
<dbReference type="InterPro" id="IPR036390">
    <property type="entry name" value="WH_DNA-bd_sf"/>
</dbReference>
<dbReference type="InterPro" id="IPR011991">
    <property type="entry name" value="ArsR-like_HTH"/>
</dbReference>
<dbReference type="Gene3D" id="1.10.10.10">
    <property type="entry name" value="Winged helix-like DNA-binding domain superfamily/Winged helix DNA-binding domain"/>
    <property type="match status" value="1"/>
</dbReference>
<dbReference type="Pfam" id="PF12840">
    <property type="entry name" value="HTH_20"/>
    <property type="match status" value="1"/>
</dbReference>
<evidence type="ECO:0000259" key="5">
    <source>
        <dbReference type="SMART" id="SM00418"/>
    </source>
</evidence>
<keyword evidence="1" id="KW-0805">Transcription regulation</keyword>
<evidence type="ECO:0000256" key="2">
    <source>
        <dbReference type="ARBA" id="ARBA00023125"/>
    </source>
</evidence>
<dbReference type="AlphaFoldDB" id="A0A7X0U697"/>
<sequence length="367" mass="39128">MGLWQIDTDTLARSRFVLSPFAETFASLKLLYTGTGAHPGEGAWLRAHLPGYRAYLATDPVAALLVRAALGRSWVADFFCATSHEGESFAETVARVRATGAAQARADLRVSVGGPLPAALERDDLPERAAMLLTYVWEETVRPYWERRRRVLEADVVARTAQVSQGGWAAVLDSLRPGTRWIGESRFQVNLHAVPPREIAAGAELLFMPVTPKAGWVSWEERERYAIVYPCLGVLAEHHDRRPVPAGLGALMGTARARVLLLLGTPMSTTQLVAVTGQGLGSVGRHLRVLLDAGLVERRRAGRSVLYLRTAAGEVLVDASATGGEVLVDSSATGGEVPVDDASAPGGGGVSGRVSAATAPRQTGPRS</sequence>
<evidence type="ECO:0000256" key="1">
    <source>
        <dbReference type="ARBA" id="ARBA00023015"/>
    </source>
</evidence>
<keyword evidence="7" id="KW-1185">Reference proteome</keyword>
<proteinExistence type="predicted"/>
<keyword evidence="2 6" id="KW-0238">DNA-binding</keyword>
<dbReference type="PANTHER" id="PTHR43132:SF6">
    <property type="entry name" value="HTH-TYPE TRANSCRIPTIONAL REPRESSOR CZRA"/>
    <property type="match status" value="1"/>
</dbReference>
<dbReference type="CDD" id="cd00090">
    <property type="entry name" value="HTH_ARSR"/>
    <property type="match status" value="1"/>
</dbReference>